<dbReference type="SMART" id="SM01130">
    <property type="entry name" value="DHDPS"/>
    <property type="match status" value="1"/>
</dbReference>
<dbReference type="GO" id="GO:0008840">
    <property type="term" value="F:4-hydroxy-tetrahydrodipicolinate synthase activity"/>
    <property type="evidence" value="ECO:0007669"/>
    <property type="project" value="TreeGrafter"/>
</dbReference>
<evidence type="ECO:0000313" key="3">
    <source>
        <dbReference type="EMBL" id="SEE87902.1"/>
    </source>
</evidence>
<dbReference type="PIRSF" id="PIRSF001365">
    <property type="entry name" value="DHDPS"/>
    <property type="match status" value="1"/>
</dbReference>
<protein>
    <submittedName>
        <fullName evidence="3">5-dehydro-4-deoxyglucarate dehydratase</fullName>
    </submittedName>
</protein>
<dbReference type="SUPFAM" id="SSF51569">
    <property type="entry name" value="Aldolase"/>
    <property type="match status" value="1"/>
</dbReference>
<accession>A0A1H5MEU0</accession>
<dbReference type="AlphaFoldDB" id="A0A1H5MEU0"/>
<dbReference type="EMBL" id="FNUC01000003">
    <property type="protein sequence ID" value="SEE87902.1"/>
    <property type="molecule type" value="Genomic_DNA"/>
</dbReference>
<dbReference type="STRING" id="561176.SAMN04488561_3129"/>
<dbReference type="RefSeq" id="WP_069111795.1">
    <property type="nucleotide sequence ID" value="NZ_FNUC01000003.1"/>
</dbReference>
<evidence type="ECO:0000256" key="1">
    <source>
        <dbReference type="ARBA" id="ARBA00023239"/>
    </source>
</evidence>
<organism evidence="3 4">
    <name type="scientific">Jiangella alba</name>
    <dbReference type="NCBI Taxonomy" id="561176"/>
    <lineage>
        <taxon>Bacteria</taxon>
        <taxon>Bacillati</taxon>
        <taxon>Actinomycetota</taxon>
        <taxon>Actinomycetes</taxon>
        <taxon>Jiangellales</taxon>
        <taxon>Jiangellaceae</taxon>
        <taxon>Jiangella</taxon>
    </lineage>
</organism>
<keyword evidence="4" id="KW-1185">Reference proteome</keyword>
<dbReference type="PANTHER" id="PTHR12128:SF19">
    <property type="entry name" value="5-DEHYDRO-4-DEOXYGLUCARATE DEHYDRATASE 2-RELATED"/>
    <property type="match status" value="1"/>
</dbReference>
<dbReference type="Proteomes" id="UP000181980">
    <property type="component" value="Unassembled WGS sequence"/>
</dbReference>
<dbReference type="OrthoDB" id="9778880at2"/>
<keyword evidence="1 2" id="KW-0456">Lyase</keyword>
<dbReference type="Pfam" id="PF00701">
    <property type="entry name" value="DHDPS"/>
    <property type="match status" value="1"/>
</dbReference>
<gene>
    <name evidence="3" type="ORF">SAMN04488561_3129</name>
</gene>
<sequence>MDLQTLRASLRGVLAFAPTSMHDDGALDLDSQRSHVAFLAGSGVGAVVVGGGVGEFYALDEPEYAALVRESVDAVGGRVPVLAGVGHATAIASRLARVAADAGADGLMVNPLYFVTPDRDGMVRHYREIGAASGLGMIVFSTIGAVYDDADLERLAEVEAAVAVKDEAGDQELFARCVQRLGDRYVWINGMAELPAVDYARLGAVAMTSGMVNLDPDVALDVWAAALAGDADRHATLLRERIAPIAALRAARPGYHITVIKEAMHLLGRGGPAVRLPLLPLRPEDRAALAEHLDRCGYRRPEAVA</sequence>
<dbReference type="InterPro" id="IPR013785">
    <property type="entry name" value="Aldolase_TIM"/>
</dbReference>
<evidence type="ECO:0000256" key="2">
    <source>
        <dbReference type="PIRNR" id="PIRNR001365"/>
    </source>
</evidence>
<name>A0A1H5MEU0_9ACTN</name>
<comment type="similarity">
    <text evidence="2">Belongs to the DapA family.</text>
</comment>
<proteinExistence type="inferred from homology"/>
<dbReference type="Gene3D" id="3.20.20.70">
    <property type="entry name" value="Aldolase class I"/>
    <property type="match status" value="1"/>
</dbReference>
<dbReference type="PANTHER" id="PTHR12128">
    <property type="entry name" value="DIHYDRODIPICOLINATE SYNTHASE"/>
    <property type="match status" value="1"/>
</dbReference>
<reference evidence="4" key="1">
    <citation type="submission" date="2016-10" db="EMBL/GenBank/DDBJ databases">
        <authorList>
            <person name="Varghese N."/>
            <person name="Submissions S."/>
        </authorList>
    </citation>
    <scope>NUCLEOTIDE SEQUENCE [LARGE SCALE GENOMIC DNA]</scope>
    <source>
        <strain evidence="4">DSM 45237</strain>
    </source>
</reference>
<evidence type="ECO:0000313" key="4">
    <source>
        <dbReference type="Proteomes" id="UP000181980"/>
    </source>
</evidence>
<dbReference type="InterPro" id="IPR002220">
    <property type="entry name" value="DapA-like"/>
</dbReference>